<evidence type="ECO:0000313" key="2">
    <source>
        <dbReference type="Proteomes" id="UP001338309"/>
    </source>
</evidence>
<dbReference type="EMBL" id="BTPD01000008">
    <property type="protein sequence ID" value="GMQ30212.1"/>
    <property type="molecule type" value="Genomic_DNA"/>
</dbReference>
<evidence type="ECO:0000313" key="1">
    <source>
        <dbReference type="EMBL" id="GMQ30212.1"/>
    </source>
</evidence>
<reference evidence="1 2" key="1">
    <citation type="submission" date="2023-08" db="EMBL/GenBank/DDBJ databases">
        <title>Draft genome sequence of Algoriphagus confluentis.</title>
        <authorList>
            <person name="Takatani N."/>
            <person name="Hosokawa M."/>
            <person name="Sawabe T."/>
        </authorList>
    </citation>
    <scope>NUCLEOTIDE SEQUENCE [LARGE SCALE GENOMIC DNA]</scope>
    <source>
        <strain evidence="1 2">NBRC 111222</strain>
    </source>
</reference>
<proteinExistence type="predicted"/>
<sequence>MADSESGFNAHPLLALTVSSNNITTACKMKSPDDIEANILLRNNIPLDDFLGLSATEIHHLLYDTFSEKSPVQLYNNIDDKTLDQIPLFRIVEEYLKIIQREKQIKLTPLGALPKKVMVELYDRRFLLDEHIERGITKLWKEDDCIAIKTARLTAEIAGLVRKVNNKLTLTKTTTKLFEKSNRLQIFRQFFQAFTDKFLWSFNDGYPEQPIGQLGWAFSVIMLDKFGHQPQTVGFYADKYLRAFPKFIAFFQPDYSTPERQFFRCYGVRTFDRFLLWFGLVTVDKQKTFLDIDTDKFKRTEVMKNIFKIDDK</sequence>
<keyword evidence="2" id="KW-1185">Reference proteome</keyword>
<accession>A0ABQ6PQL0</accession>
<comment type="caution">
    <text evidence="1">The sequence shown here is derived from an EMBL/GenBank/DDBJ whole genome shotgun (WGS) entry which is preliminary data.</text>
</comment>
<name>A0ABQ6PQL0_9BACT</name>
<gene>
    <name evidence="1" type="ORF">Aconfl_28550</name>
</gene>
<organism evidence="1 2">
    <name type="scientific">Algoriphagus confluentis</name>
    <dbReference type="NCBI Taxonomy" id="1697556"/>
    <lineage>
        <taxon>Bacteria</taxon>
        <taxon>Pseudomonadati</taxon>
        <taxon>Bacteroidota</taxon>
        <taxon>Cytophagia</taxon>
        <taxon>Cytophagales</taxon>
        <taxon>Cyclobacteriaceae</taxon>
        <taxon>Algoriphagus</taxon>
    </lineage>
</organism>
<dbReference type="RefSeq" id="WP_338224917.1">
    <property type="nucleotide sequence ID" value="NZ_BTPD01000008.1"/>
</dbReference>
<dbReference type="Proteomes" id="UP001338309">
    <property type="component" value="Unassembled WGS sequence"/>
</dbReference>
<protein>
    <submittedName>
        <fullName evidence="1">Uncharacterized protein</fullName>
    </submittedName>
</protein>